<keyword evidence="2" id="KW-1185">Reference proteome</keyword>
<evidence type="ECO:0000313" key="1">
    <source>
        <dbReference type="EMBL" id="SOB58582.1"/>
    </source>
</evidence>
<gene>
    <name evidence="1" type="ORF">DPRO_1682</name>
</gene>
<accession>A0A2C8F9N0</accession>
<organism evidence="1 2">
    <name type="scientific">Pseudodesulfovibrio profundus</name>
    <dbReference type="NCBI Taxonomy" id="57320"/>
    <lineage>
        <taxon>Bacteria</taxon>
        <taxon>Pseudomonadati</taxon>
        <taxon>Thermodesulfobacteriota</taxon>
        <taxon>Desulfovibrionia</taxon>
        <taxon>Desulfovibrionales</taxon>
        <taxon>Desulfovibrionaceae</taxon>
    </lineage>
</organism>
<dbReference type="KEGG" id="pprf:DPRO_1682"/>
<evidence type="ECO:0000313" key="2">
    <source>
        <dbReference type="Proteomes" id="UP000219215"/>
    </source>
</evidence>
<dbReference type="InterPro" id="IPR053199">
    <property type="entry name" value="cDPG_synthetase-like"/>
</dbReference>
<dbReference type="InterPro" id="IPR027417">
    <property type="entry name" value="P-loop_NTPase"/>
</dbReference>
<dbReference type="Gene3D" id="3.40.50.720">
    <property type="entry name" value="NAD(P)-binding Rossmann-like Domain"/>
    <property type="match status" value="1"/>
</dbReference>
<dbReference type="PANTHER" id="PTHR42869:SF1">
    <property type="entry name" value="SLL0572 PROTEIN"/>
    <property type="match status" value="1"/>
</dbReference>
<reference evidence="2" key="1">
    <citation type="submission" date="2017-09" db="EMBL/GenBank/DDBJ databases">
        <authorList>
            <person name="Regsiter A."/>
            <person name="William W."/>
        </authorList>
    </citation>
    <scope>NUCLEOTIDE SEQUENCE [LARGE SCALE GENOMIC DNA]</scope>
    <source>
        <strain evidence="2">500-1</strain>
    </source>
</reference>
<dbReference type="SUPFAM" id="SSF52540">
    <property type="entry name" value="P-loop containing nucleoside triphosphate hydrolases"/>
    <property type="match status" value="1"/>
</dbReference>
<dbReference type="EMBL" id="LT907975">
    <property type="protein sequence ID" value="SOB58582.1"/>
    <property type="molecule type" value="Genomic_DNA"/>
</dbReference>
<dbReference type="Proteomes" id="UP000219215">
    <property type="component" value="Chromosome DPRO"/>
</dbReference>
<dbReference type="Gene3D" id="3.40.50.300">
    <property type="entry name" value="P-loop containing nucleotide triphosphate hydrolases"/>
    <property type="match status" value="1"/>
</dbReference>
<evidence type="ECO:0008006" key="3">
    <source>
        <dbReference type="Google" id="ProtNLM"/>
    </source>
</evidence>
<sequence>MIEKVIIMGAAGRDFHNFNVYFRDNERYDVVGFTATQIPDIHGRVYPPELCGTKYPDGIPIHPDDDLEGLIREKGVDLVVFSYSDITHNEVMHKASAVTAAGADFMIVGAPYTMIESNKPVISVCAVRTGCGKSQTSREVVRVLQDMGKRVVTVRHPMPYGDLVKQAVQRFAKYEDFDEHQCTIEEREEYEPVIDMGAVIYAGVDYGRILEAAEAEADVIVWDGGNNDTPFYKPDLNIVVFDPHRAGHEMTYHPGETNMRMCDVAIINKVDSATSEQVAEVRKNITTTNPNALIIEADSEVTADKPELISGKRVLVVEDGPTLTHGEMAYGAGVIAAERLGAAEMVDPRPYLVGTLKETFATYPDIGTLLPAMGYSAQQVRDLEATINATDCDVVISATPIDITGLLSVNKPLVRVKYGYKDNSAPTLESVVKEQFG</sequence>
<proteinExistence type="predicted"/>
<dbReference type="OrthoDB" id="9763469at2"/>
<name>A0A2C8F9N0_9BACT</name>
<dbReference type="RefSeq" id="WP_097011610.1">
    <property type="nucleotide sequence ID" value="NZ_LT907975.1"/>
</dbReference>
<protein>
    <recommendedName>
        <fullName evidence="3">GTPase</fullName>
    </recommendedName>
</protein>
<dbReference type="AlphaFoldDB" id="A0A2C8F9N0"/>
<dbReference type="PANTHER" id="PTHR42869">
    <property type="entry name" value="SLL0572 PROTEIN"/>
    <property type="match status" value="1"/>
</dbReference>